<evidence type="ECO:0008006" key="7">
    <source>
        <dbReference type="Google" id="ProtNLM"/>
    </source>
</evidence>
<organism evidence="5 6">
    <name type="scientific">Oceanimonas doudoroffii</name>
    <dbReference type="NCBI Taxonomy" id="84158"/>
    <lineage>
        <taxon>Bacteria</taxon>
        <taxon>Pseudomonadati</taxon>
        <taxon>Pseudomonadota</taxon>
        <taxon>Gammaproteobacteria</taxon>
        <taxon>Aeromonadales</taxon>
        <taxon>Aeromonadaceae</taxon>
        <taxon>Oceanimonas</taxon>
    </lineage>
</organism>
<dbReference type="PANTHER" id="PTHR38764:SF1">
    <property type="entry name" value="ACYL CARRIER PROTEIN PHOSPHODIESTERASE"/>
    <property type="match status" value="1"/>
</dbReference>
<gene>
    <name evidence="5" type="ORF">B6S08_09970</name>
</gene>
<keyword evidence="4" id="KW-0275">Fatty acid biosynthesis</keyword>
<dbReference type="GO" id="GO:0006633">
    <property type="term" value="P:fatty acid biosynthetic process"/>
    <property type="evidence" value="ECO:0007669"/>
    <property type="project" value="UniProtKB-KW"/>
</dbReference>
<dbReference type="Proteomes" id="UP000242757">
    <property type="component" value="Unassembled WGS sequence"/>
</dbReference>
<dbReference type="OrthoDB" id="8442777at2"/>
<keyword evidence="4" id="KW-0276">Fatty acid metabolism</keyword>
<name>A0A233REG5_9GAMM</name>
<dbReference type="GO" id="GO:0008770">
    <property type="term" value="F:[acyl-carrier-protein] phosphodiesterase activity"/>
    <property type="evidence" value="ECO:0007669"/>
    <property type="project" value="InterPro"/>
</dbReference>
<evidence type="ECO:0000313" key="5">
    <source>
        <dbReference type="EMBL" id="OXY81773.1"/>
    </source>
</evidence>
<evidence type="ECO:0000256" key="2">
    <source>
        <dbReference type="ARBA" id="ARBA00022801"/>
    </source>
</evidence>
<dbReference type="Pfam" id="PF04336">
    <property type="entry name" value="ACP_PD"/>
    <property type="match status" value="1"/>
</dbReference>
<evidence type="ECO:0000313" key="6">
    <source>
        <dbReference type="Proteomes" id="UP000242757"/>
    </source>
</evidence>
<dbReference type="AlphaFoldDB" id="A0A233REG5"/>
<reference evidence="5 6" key="1">
    <citation type="submission" date="2017-08" db="EMBL/GenBank/DDBJ databases">
        <title>A Genome Sequence of Oceanimonas doudoroffii ATCC 27123T.</title>
        <authorList>
            <person name="Brennan M.A."/>
            <person name="Maclea K.S."/>
            <person name="Mcclelland W.D."/>
            <person name="Trachtenberg A.M."/>
        </authorList>
    </citation>
    <scope>NUCLEOTIDE SEQUENCE [LARGE SCALE GENOMIC DNA]</scope>
    <source>
        <strain evidence="5 6">ATCC 27123</strain>
    </source>
</reference>
<evidence type="ECO:0000256" key="4">
    <source>
        <dbReference type="ARBA" id="ARBA00023160"/>
    </source>
</evidence>
<keyword evidence="2" id="KW-0378">Hydrolase</keyword>
<protein>
    <recommendedName>
        <fullName evidence="7">ACP phosphodiesterase</fullName>
    </recommendedName>
</protein>
<evidence type="ECO:0000256" key="3">
    <source>
        <dbReference type="ARBA" id="ARBA00023098"/>
    </source>
</evidence>
<dbReference type="PANTHER" id="PTHR38764">
    <property type="entry name" value="ACYL CARRIER PROTEIN PHOSPHODIESTERASE"/>
    <property type="match status" value="1"/>
</dbReference>
<dbReference type="EMBL" id="NBIM01000002">
    <property type="protein sequence ID" value="OXY81773.1"/>
    <property type="molecule type" value="Genomic_DNA"/>
</dbReference>
<keyword evidence="1" id="KW-0444">Lipid biosynthesis</keyword>
<proteinExistence type="predicted"/>
<dbReference type="RefSeq" id="WP_094200661.1">
    <property type="nucleotide sequence ID" value="NZ_NBIM01000002.1"/>
</dbReference>
<comment type="caution">
    <text evidence="5">The sequence shown here is derived from an EMBL/GenBank/DDBJ whole genome shotgun (WGS) entry which is preliminary data.</text>
</comment>
<dbReference type="PIRSF" id="PIRSF011489">
    <property type="entry name" value="DUF479"/>
    <property type="match status" value="1"/>
</dbReference>
<keyword evidence="6" id="KW-1185">Reference proteome</keyword>
<keyword evidence="3" id="KW-0443">Lipid metabolism</keyword>
<evidence type="ECO:0000256" key="1">
    <source>
        <dbReference type="ARBA" id="ARBA00022516"/>
    </source>
</evidence>
<accession>A0A233REG5</accession>
<dbReference type="InterPro" id="IPR007431">
    <property type="entry name" value="ACP_PD"/>
</dbReference>
<sequence length="195" mass="22265">MNYLAHLHLAELSHTSLAGALLGEYARGAVDTSLPASLQIGIILHRRIDSFTDAHALHAVRVRALPPPFRRFGGIITDMMFDHFLARHWSRYHALPLDEFVRQAHERLTPDRHWPEAMVRLVAGLKQSGMLARYRDFDALLGALARIDQRFKRPTPLPRCRPLLEQHYGDMETAFLHFYPELEAFVLDQARGLAG</sequence>